<gene>
    <name evidence="1" type="ORF">LDX53_07315</name>
</gene>
<dbReference type="Proteomes" id="UP001164557">
    <property type="component" value="Chromosome"/>
</dbReference>
<proteinExistence type="predicted"/>
<sequence length="226" mass="26272">MGYKIFVSYKYQDHDVAKLEGGKNQTPRDYVDYLQKISFSGDDVNKAEIANEDYSGLTDEAIRKCLAKKIWDSLITLVLISPNMVDLAQAEKNQWIPWEIAQSLKTRTKIGKRTLPNAIIAVVLPNVSGKYNYFVNYWKYIDQNNQQHLVRNISVNRTFKIIARNMFNLKEPMVDFVSGKKVYHGNSSYITVVEWNKFIKNMDYYFKKAIAIRNSIADYNLSEKLD</sequence>
<evidence type="ECO:0000313" key="2">
    <source>
        <dbReference type="Proteomes" id="UP001164557"/>
    </source>
</evidence>
<protein>
    <submittedName>
        <fullName evidence="1">TIR domain-containing protein</fullName>
    </submittedName>
</protein>
<dbReference type="RefSeq" id="WP_046327582.1">
    <property type="nucleotide sequence ID" value="NZ_CP084389.1"/>
</dbReference>
<name>A0AA47B3I8_9LACO</name>
<keyword evidence="2" id="KW-1185">Reference proteome</keyword>
<dbReference type="EMBL" id="CP084389">
    <property type="protein sequence ID" value="UZX29374.1"/>
    <property type="molecule type" value="Genomic_DNA"/>
</dbReference>
<accession>A0AA47B3I8</accession>
<evidence type="ECO:0000313" key="1">
    <source>
        <dbReference type="EMBL" id="UZX29374.1"/>
    </source>
</evidence>
<organism evidence="1 2">
    <name type="scientific">Lactobacillus helsingborgensis</name>
    <dbReference type="NCBI Taxonomy" id="1218494"/>
    <lineage>
        <taxon>Bacteria</taxon>
        <taxon>Bacillati</taxon>
        <taxon>Bacillota</taxon>
        <taxon>Bacilli</taxon>
        <taxon>Lactobacillales</taxon>
        <taxon>Lactobacillaceae</taxon>
        <taxon>Lactobacillus</taxon>
    </lineage>
</organism>
<reference evidence="1" key="1">
    <citation type="submission" date="2021-09" db="EMBL/GenBank/DDBJ databases">
        <title>Lactobacillus species from Apis mellifera, Switzerland.</title>
        <authorList>
            <person name="Pfister J."/>
            <person name="Brown A."/>
            <person name="Neumann P."/>
            <person name="Collaud A."/>
            <person name="Retschnig G."/>
            <person name="Perreten V."/>
        </authorList>
    </citation>
    <scope>NUCLEOTIDE SEQUENCE</scope>
    <source>
        <strain evidence="1">IBH002</strain>
    </source>
</reference>
<dbReference type="AlphaFoldDB" id="A0AA47B3I8"/>